<gene>
    <name evidence="1" type="primary">60</name>
    <name evidence="1" type="ORF">PBI_ONEUP_60</name>
</gene>
<dbReference type="Proteomes" id="UP000204609">
    <property type="component" value="Segment"/>
</dbReference>
<proteinExistence type="predicted"/>
<dbReference type="GeneID" id="28800518"/>
<dbReference type="OrthoDB" id="33173at10239"/>
<dbReference type="EMBL" id="KU998245">
    <property type="protein sequence ID" value="ANA86395.1"/>
    <property type="molecule type" value="Genomic_DNA"/>
</dbReference>
<keyword evidence="2" id="KW-1185">Reference proteome</keyword>
<reference evidence="2" key="1">
    <citation type="submission" date="2016-03" db="EMBL/GenBank/DDBJ databases">
        <authorList>
            <person name="Ploux O."/>
        </authorList>
    </citation>
    <scope>NUCLEOTIDE SEQUENCE [LARGE SCALE GENOMIC DNA]</scope>
</reference>
<sequence>MSNSPIDIYYSARCDELVRFIREKIAQEVTRLTYEDVPSVAGTTGSRMRKRIDNDKIKELRWMRDLLTERIAPLSSSARFVILGEAALAIKSWRGDPTNPANNRPERLYYRKLLNVHDNVPVMCEEINATFMWVEGRLYYYDPERKDFGDEIADHFSFDEVMHKDLWVSCDAIEEWSAVTPSWWQDRHTDVEGYDCCADPECGLRDNPTASYQPKLDKETRRRRKAYLVKHYS</sequence>
<protein>
    <submittedName>
        <fullName evidence="1">Uncharacterized protein</fullName>
    </submittedName>
</protein>
<organism evidence="1 2">
    <name type="scientific">Gordonia phage OneUp</name>
    <dbReference type="NCBI Taxonomy" id="1838074"/>
    <lineage>
        <taxon>Viruses</taxon>
        <taxon>Duplodnaviria</taxon>
        <taxon>Heunggongvirae</taxon>
        <taxon>Uroviricota</taxon>
        <taxon>Caudoviricetes</taxon>
        <taxon>Oneupvirus</taxon>
        <taxon>Oneupvirus oneup</taxon>
    </lineage>
</organism>
<evidence type="ECO:0000313" key="2">
    <source>
        <dbReference type="Proteomes" id="UP000204609"/>
    </source>
</evidence>
<name>A0A160DEU6_9CAUD</name>
<dbReference type="KEGG" id="vg:28800518"/>
<accession>A0A160DEU6</accession>
<evidence type="ECO:0000313" key="1">
    <source>
        <dbReference type="EMBL" id="ANA86395.1"/>
    </source>
</evidence>
<dbReference type="RefSeq" id="YP_009274477.1">
    <property type="nucleotide sequence ID" value="NC_030917.1"/>
</dbReference>